<dbReference type="Proteomes" id="UP000191200">
    <property type="component" value="Chromosome"/>
</dbReference>
<dbReference type="OrthoDB" id="2299708at2"/>
<feature type="transmembrane region" description="Helical" evidence="1">
    <location>
        <begin position="63"/>
        <end position="86"/>
    </location>
</feature>
<dbReference type="STRING" id="519472.BHY08_02680"/>
<organism evidence="2 3">
    <name type="scientific">Vagococcus teuberi</name>
    <dbReference type="NCBI Taxonomy" id="519472"/>
    <lineage>
        <taxon>Bacteria</taxon>
        <taxon>Bacillati</taxon>
        <taxon>Bacillota</taxon>
        <taxon>Bacilli</taxon>
        <taxon>Lactobacillales</taxon>
        <taxon>Enterococcaceae</taxon>
        <taxon>Vagococcus</taxon>
    </lineage>
</organism>
<dbReference type="EMBL" id="CP017267">
    <property type="protein sequence ID" value="APB30827.1"/>
    <property type="molecule type" value="Genomic_DNA"/>
</dbReference>
<reference evidence="2 3" key="1">
    <citation type="submission" date="2016-09" db="EMBL/GenBank/DDBJ databases">
        <title>Vagococcus teuberi sp. nov., isolated from the Malian artisanal sour milk fene.</title>
        <authorList>
            <person name="Wullschleger S."/>
            <person name="Seifert C."/>
            <person name="Baumgartner S."/>
            <person name="Lacroix C."/>
            <person name="Bonfoh B."/>
            <person name="Stevens M.J."/>
            <person name="Meile L."/>
        </authorList>
    </citation>
    <scope>NUCLEOTIDE SEQUENCE [LARGE SCALE GENOMIC DNA]</scope>
    <source>
        <strain evidence="2 3">DSM 21459</strain>
    </source>
</reference>
<sequence>MPQFTIALFFWYLFPVIVIIASNLLVKKTHLDKKYGVKAPDIATPFFFLGIHFVSKGTLGNSFLAYVFLMIFFIGMLIAIMLAYQFHEINFKRYFKVLWRMTFLVTLMIYIILILGSIVIFLQR</sequence>
<dbReference type="InterPro" id="IPR024515">
    <property type="entry name" value="DUF3397"/>
</dbReference>
<evidence type="ECO:0008006" key="4">
    <source>
        <dbReference type="Google" id="ProtNLM"/>
    </source>
</evidence>
<accession>A0A1J0A4G3</accession>
<feature type="transmembrane region" description="Helical" evidence="1">
    <location>
        <begin position="6"/>
        <end position="26"/>
    </location>
</feature>
<keyword evidence="1" id="KW-1133">Transmembrane helix</keyword>
<protein>
    <recommendedName>
        <fullName evidence="4">DUF3397 domain-containing protein</fullName>
    </recommendedName>
</protein>
<name>A0A1J0A4G3_9ENTE</name>
<proteinExistence type="predicted"/>
<evidence type="ECO:0000256" key="1">
    <source>
        <dbReference type="SAM" id="Phobius"/>
    </source>
</evidence>
<keyword evidence="1" id="KW-0472">Membrane</keyword>
<evidence type="ECO:0000313" key="2">
    <source>
        <dbReference type="EMBL" id="APB30827.1"/>
    </source>
</evidence>
<dbReference type="Pfam" id="PF11877">
    <property type="entry name" value="DUF3397"/>
    <property type="match status" value="1"/>
</dbReference>
<dbReference type="AlphaFoldDB" id="A0A1J0A4G3"/>
<dbReference type="KEGG" id="vte:BHY08_02680"/>
<keyword evidence="1" id="KW-0812">Transmembrane</keyword>
<feature type="transmembrane region" description="Helical" evidence="1">
    <location>
        <begin position="98"/>
        <end position="122"/>
    </location>
</feature>
<keyword evidence="3" id="KW-1185">Reference proteome</keyword>
<evidence type="ECO:0000313" key="3">
    <source>
        <dbReference type="Proteomes" id="UP000191200"/>
    </source>
</evidence>
<dbReference type="RefSeq" id="WP_071456403.1">
    <property type="nucleotide sequence ID" value="NZ_CP017267.1"/>
</dbReference>
<gene>
    <name evidence="2" type="ORF">BHY08_02680</name>
</gene>